<dbReference type="AlphaFoldDB" id="A0AA38P391"/>
<gene>
    <name evidence="2" type="ORF">F5878DRAFT_306581</name>
</gene>
<feature type="chain" id="PRO_5041309253" evidence="1">
    <location>
        <begin position="36"/>
        <end position="153"/>
    </location>
</feature>
<protein>
    <submittedName>
        <fullName evidence="2">Uncharacterized protein</fullName>
    </submittedName>
</protein>
<evidence type="ECO:0000313" key="3">
    <source>
        <dbReference type="Proteomes" id="UP001163846"/>
    </source>
</evidence>
<reference evidence="2" key="1">
    <citation type="submission" date="2022-08" db="EMBL/GenBank/DDBJ databases">
        <authorList>
            <consortium name="DOE Joint Genome Institute"/>
            <person name="Min B."/>
            <person name="Riley R."/>
            <person name="Sierra-Patev S."/>
            <person name="Naranjo-Ortiz M."/>
            <person name="Looney B."/>
            <person name="Konkel Z."/>
            <person name="Slot J.C."/>
            <person name="Sakamoto Y."/>
            <person name="Steenwyk J.L."/>
            <person name="Rokas A."/>
            <person name="Carro J."/>
            <person name="Camarero S."/>
            <person name="Ferreira P."/>
            <person name="Molpeceres G."/>
            <person name="Ruiz-Duenas F.J."/>
            <person name="Serrano A."/>
            <person name="Henrissat B."/>
            <person name="Drula E."/>
            <person name="Hughes K.W."/>
            <person name="Mata J.L."/>
            <person name="Ishikawa N.K."/>
            <person name="Vargas-Isla R."/>
            <person name="Ushijima S."/>
            <person name="Smith C.A."/>
            <person name="Ahrendt S."/>
            <person name="Andreopoulos W."/>
            <person name="He G."/>
            <person name="Labutti K."/>
            <person name="Lipzen A."/>
            <person name="Ng V."/>
            <person name="Sandor L."/>
            <person name="Barry K."/>
            <person name="Martinez A.T."/>
            <person name="Xiao Y."/>
            <person name="Gibbons J.G."/>
            <person name="Terashima K."/>
            <person name="Hibbett D.S."/>
            <person name="Grigoriev I.V."/>
        </authorList>
    </citation>
    <scope>NUCLEOTIDE SEQUENCE</scope>
    <source>
        <strain evidence="2">TFB9207</strain>
    </source>
</reference>
<dbReference type="Proteomes" id="UP001163846">
    <property type="component" value="Unassembled WGS sequence"/>
</dbReference>
<feature type="signal peptide" evidence="1">
    <location>
        <begin position="1"/>
        <end position="35"/>
    </location>
</feature>
<evidence type="ECO:0000256" key="1">
    <source>
        <dbReference type="SAM" id="SignalP"/>
    </source>
</evidence>
<evidence type="ECO:0000313" key="2">
    <source>
        <dbReference type="EMBL" id="KAJ3835507.1"/>
    </source>
</evidence>
<proteinExistence type="predicted"/>
<dbReference type="EMBL" id="MU806405">
    <property type="protein sequence ID" value="KAJ3835507.1"/>
    <property type="molecule type" value="Genomic_DNA"/>
</dbReference>
<comment type="caution">
    <text evidence="2">The sequence shown here is derived from an EMBL/GenBank/DDBJ whole genome shotgun (WGS) entry which is preliminary data.</text>
</comment>
<name>A0AA38P391_9AGAR</name>
<organism evidence="2 3">
    <name type="scientific">Lentinula raphanica</name>
    <dbReference type="NCBI Taxonomy" id="153919"/>
    <lineage>
        <taxon>Eukaryota</taxon>
        <taxon>Fungi</taxon>
        <taxon>Dikarya</taxon>
        <taxon>Basidiomycota</taxon>
        <taxon>Agaricomycotina</taxon>
        <taxon>Agaricomycetes</taxon>
        <taxon>Agaricomycetidae</taxon>
        <taxon>Agaricales</taxon>
        <taxon>Marasmiineae</taxon>
        <taxon>Omphalotaceae</taxon>
        <taxon>Lentinula</taxon>
    </lineage>
</organism>
<keyword evidence="3" id="KW-1185">Reference proteome</keyword>
<sequence>MVLLFALSRHCRSGINLKNSFAILLILGLVSLACASSIKACGNTEVNPSQQKSAASASHGEGQLSVLTFPYRIIYESVKEEDAMIYSDESAVVSKFFALAEMSMPPTLDERSVPKRRKGYGIGFWLVLENGVAIFEGQIWGTSIAPSGLRAHS</sequence>
<keyword evidence="1" id="KW-0732">Signal</keyword>
<accession>A0AA38P391</accession>